<name>A0ABQ8N0A8_LABRO</name>
<evidence type="ECO:0000313" key="5">
    <source>
        <dbReference type="EMBL" id="KAI2668492.1"/>
    </source>
</evidence>
<reference evidence="5 6" key="1">
    <citation type="submission" date="2022-01" db="EMBL/GenBank/DDBJ databases">
        <title>A high-quality chromosome-level genome assembly of rohu carp, Labeo rohita.</title>
        <authorList>
            <person name="Arick M.A. II"/>
            <person name="Hsu C.-Y."/>
            <person name="Magbanua Z."/>
            <person name="Pechanova O."/>
            <person name="Grover C."/>
            <person name="Miller E."/>
            <person name="Thrash A."/>
            <person name="Ezzel L."/>
            <person name="Alam S."/>
            <person name="Benzie J."/>
            <person name="Hamilton M."/>
            <person name="Karsi A."/>
            <person name="Lawrence M.L."/>
            <person name="Peterson D.G."/>
        </authorList>
    </citation>
    <scope>NUCLEOTIDE SEQUENCE [LARGE SCALE GENOMIC DNA]</scope>
    <source>
        <strain evidence="6">BAU-BD-2019</strain>
        <tissue evidence="5">Blood</tissue>
    </source>
</reference>
<evidence type="ECO:0000256" key="2">
    <source>
        <dbReference type="ARBA" id="ARBA00012180"/>
    </source>
</evidence>
<dbReference type="Gene3D" id="3.10.10.10">
    <property type="entry name" value="HIV Type 1 Reverse Transcriptase, subunit A, domain 1"/>
    <property type="match status" value="1"/>
</dbReference>
<evidence type="ECO:0000256" key="1">
    <source>
        <dbReference type="ARBA" id="ARBA00010879"/>
    </source>
</evidence>
<evidence type="ECO:0000313" key="6">
    <source>
        <dbReference type="Proteomes" id="UP000830375"/>
    </source>
</evidence>
<proteinExistence type="inferred from homology"/>
<feature type="region of interest" description="Disordered" evidence="3">
    <location>
        <begin position="136"/>
        <end position="158"/>
    </location>
</feature>
<comment type="caution">
    <text evidence="5">The sequence shown here is derived from an EMBL/GenBank/DDBJ whole genome shotgun (WGS) entry which is preliminary data.</text>
</comment>
<dbReference type="EC" id="3.1.26.4" evidence="2"/>
<dbReference type="Pfam" id="PF00078">
    <property type="entry name" value="RVT_1"/>
    <property type="match status" value="1"/>
</dbReference>
<sequence>MKGLSHPGSPPTGGFRKTENVVPRNALKREIKEVLHTELVKQKILPGEMEVTGVAINPMVSGGLDALETELKSEERISIDPSNPPSPKDKLLAIRLKELEVELSRQNQSQLLQVRALELETQRDIRLKELEIEQKTGHVRRPSPELQGTAAPVPGATSSPFPAASNALPCKLVGKAQESSCGSDVLVQGIELGVVRVPFHTIYLHSPMVTGVVKIAVQPQLPLKGISLILGNDLAGSKVSCLPEVVDIPCVSKEDKLVLPNCAVAYFLDDGVLMRKWSPEKKQDWSSVFQVAGKPNQVVVLAPLKPIPVISEPFEKPVSRSSSVTHLKNPLQLLIDLLKGYWQVPLTARASEISAFATPDVFLQYKVLAFGLKNAPATFQRLMSKQVGHGTVHPLEVKVQAIMDFPSPKTKRTFSRDGWCSRLGYPSALCCV</sequence>
<dbReference type="InterPro" id="IPR051320">
    <property type="entry name" value="Viral_Replic_Matur_Polypro"/>
</dbReference>
<feature type="domain" description="Reverse transcriptase" evidence="4">
    <location>
        <begin position="291"/>
        <end position="386"/>
    </location>
</feature>
<keyword evidence="6" id="KW-1185">Reference proteome</keyword>
<gene>
    <name evidence="5" type="ORF">H4Q32_005224</name>
</gene>
<dbReference type="PANTHER" id="PTHR33064:SF37">
    <property type="entry name" value="RIBONUCLEASE H"/>
    <property type="match status" value="1"/>
</dbReference>
<dbReference type="SUPFAM" id="SSF56672">
    <property type="entry name" value="DNA/RNA polymerases"/>
    <property type="match status" value="1"/>
</dbReference>
<dbReference type="InterPro" id="IPR000477">
    <property type="entry name" value="RT_dom"/>
</dbReference>
<dbReference type="EMBL" id="JACTAM010000001">
    <property type="protein sequence ID" value="KAI2668492.1"/>
    <property type="molecule type" value="Genomic_DNA"/>
</dbReference>
<comment type="similarity">
    <text evidence="1">Belongs to the beta type-B retroviral polymerase family. HERV class-II K(HML-2) pol subfamily.</text>
</comment>
<dbReference type="Gene3D" id="3.30.70.270">
    <property type="match status" value="1"/>
</dbReference>
<feature type="region of interest" description="Disordered" evidence="3">
    <location>
        <begin position="1"/>
        <end position="21"/>
    </location>
</feature>
<dbReference type="InterPro" id="IPR043128">
    <property type="entry name" value="Rev_trsase/Diguanyl_cyclase"/>
</dbReference>
<dbReference type="InterPro" id="IPR043502">
    <property type="entry name" value="DNA/RNA_pol_sf"/>
</dbReference>
<organism evidence="5 6">
    <name type="scientific">Labeo rohita</name>
    <name type="common">Indian major carp</name>
    <name type="synonym">Cyprinus rohita</name>
    <dbReference type="NCBI Taxonomy" id="84645"/>
    <lineage>
        <taxon>Eukaryota</taxon>
        <taxon>Metazoa</taxon>
        <taxon>Chordata</taxon>
        <taxon>Craniata</taxon>
        <taxon>Vertebrata</taxon>
        <taxon>Euteleostomi</taxon>
        <taxon>Actinopterygii</taxon>
        <taxon>Neopterygii</taxon>
        <taxon>Teleostei</taxon>
        <taxon>Ostariophysi</taxon>
        <taxon>Cypriniformes</taxon>
        <taxon>Cyprinidae</taxon>
        <taxon>Labeoninae</taxon>
        <taxon>Labeonini</taxon>
        <taxon>Labeo</taxon>
    </lineage>
</organism>
<accession>A0ABQ8N0A8</accession>
<evidence type="ECO:0000259" key="4">
    <source>
        <dbReference type="Pfam" id="PF00078"/>
    </source>
</evidence>
<protein>
    <recommendedName>
        <fullName evidence="2">ribonuclease H</fullName>
        <ecNumber evidence="2">3.1.26.4</ecNumber>
    </recommendedName>
</protein>
<evidence type="ECO:0000256" key="3">
    <source>
        <dbReference type="SAM" id="MobiDB-lite"/>
    </source>
</evidence>
<dbReference type="Proteomes" id="UP000830375">
    <property type="component" value="Unassembled WGS sequence"/>
</dbReference>
<dbReference type="PANTHER" id="PTHR33064">
    <property type="entry name" value="POL PROTEIN"/>
    <property type="match status" value="1"/>
</dbReference>